<dbReference type="PATRIC" id="fig|1671680.3.peg.535"/>
<sequence length="205" mass="22328">MRVRKTGGMADLDDSEPLGGWGLVPVPVVEAVHALNRKILRNGQHLDGLVWPKKPRDVQDLLRMSVSDAHKVARASTDLRALLTAYAHRFHQPRPVMADLARAQEATPQGIPRRYGQANVDALTALLSDEPDIEVILAGLPSLALLDLTDFSGAVGRAAKAMRDEGVRPRSAARLKAEERGRAGAERKRQLDGVLSPIRKQDYGG</sequence>
<reference evidence="2 3" key="1">
    <citation type="submission" date="2015-08" db="EMBL/GenBank/DDBJ databases">
        <title>Draft Genome Sequence of Rathayibacter sp. Strain VKM Ac-2596 Isolated from Leaf Gall Induced by Plant-Parasitic Nematodes.</title>
        <authorList>
            <person name="Vasilenko O.V."/>
            <person name="Starodumova I.P."/>
            <person name="Tarlachkov S.V."/>
            <person name="Dorofeeva L.V."/>
            <person name="Evtushenko L.I."/>
        </authorList>
    </citation>
    <scope>NUCLEOTIDE SEQUENCE [LARGE SCALE GENOMIC DNA]</scope>
    <source>
        <strain evidence="2 3">VKM Ac-2596</strain>
    </source>
</reference>
<comment type="caution">
    <text evidence="2">The sequence shown here is derived from an EMBL/GenBank/DDBJ whole genome shotgun (WGS) entry which is preliminary data.</text>
</comment>
<name>A0A162GTE5_9MICO</name>
<evidence type="ECO:0000256" key="1">
    <source>
        <dbReference type="SAM" id="MobiDB-lite"/>
    </source>
</evidence>
<organism evidence="2 3">
    <name type="scientific">Rathayibacter tanaceti</name>
    <dbReference type="NCBI Taxonomy" id="1671680"/>
    <lineage>
        <taxon>Bacteria</taxon>
        <taxon>Bacillati</taxon>
        <taxon>Actinomycetota</taxon>
        <taxon>Actinomycetes</taxon>
        <taxon>Micrococcales</taxon>
        <taxon>Microbacteriaceae</taxon>
        <taxon>Rathayibacter</taxon>
    </lineage>
</organism>
<evidence type="ECO:0000313" key="3">
    <source>
        <dbReference type="Proteomes" id="UP000076717"/>
    </source>
</evidence>
<evidence type="ECO:0000313" key="2">
    <source>
        <dbReference type="EMBL" id="KZX22348.1"/>
    </source>
</evidence>
<keyword evidence="3" id="KW-1185">Reference proteome</keyword>
<dbReference type="AlphaFoldDB" id="A0A162GTE5"/>
<dbReference type="EMBL" id="LIIN01000009">
    <property type="protein sequence ID" value="KZX22348.1"/>
    <property type="molecule type" value="Genomic_DNA"/>
</dbReference>
<proteinExistence type="predicted"/>
<feature type="compositionally biased region" description="Basic and acidic residues" evidence="1">
    <location>
        <begin position="175"/>
        <end position="191"/>
    </location>
</feature>
<dbReference type="Proteomes" id="UP000076717">
    <property type="component" value="Unassembled WGS sequence"/>
</dbReference>
<accession>A0A162GTE5</accession>
<gene>
    <name evidence="2" type="ORF">ACH61_00501</name>
</gene>
<feature type="region of interest" description="Disordered" evidence="1">
    <location>
        <begin position="165"/>
        <end position="205"/>
    </location>
</feature>
<protein>
    <submittedName>
        <fullName evidence="2">Uncharacterized protein</fullName>
    </submittedName>
</protein>